<accession>A0ABS3ZET2</accession>
<dbReference type="RefSeq" id="WP_209288888.1">
    <property type="nucleotide sequence ID" value="NZ_JACVEW010000044.1"/>
</dbReference>
<proteinExistence type="predicted"/>
<evidence type="ECO:0000313" key="1">
    <source>
        <dbReference type="EMBL" id="MBP0050208.1"/>
    </source>
</evidence>
<evidence type="ECO:0008006" key="3">
    <source>
        <dbReference type="Google" id="ProtNLM"/>
    </source>
</evidence>
<dbReference type="EMBL" id="JACVEW010000044">
    <property type="protein sequence ID" value="MBP0050208.1"/>
    <property type="molecule type" value="Genomic_DNA"/>
</dbReference>
<protein>
    <recommendedName>
        <fullName evidence="3">HNH endonuclease</fullName>
    </recommendedName>
</protein>
<reference evidence="1 2" key="1">
    <citation type="submission" date="2020-09" db="EMBL/GenBank/DDBJ databases">
        <authorList>
            <person name="Tanuku N.R.S."/>
        </authorList>
    </citation>
    <scope>NUCLEOTIDE SEQUENCE [LARGE SCALE GENOMIC DNA]</scope>
    <source>
        <strain evidence="1 2">AK62</strain>
    </source>
</reference>
<comment type="caution">
    <text evidence="1">The sequence shown here is derived from an EMBL/GenBank/DDBJ whole genome shotgun (WGS) entry which is preliminary data.</text>
</comment>
<keyword evidence="2" id="KW-1185">Reference proteome</keyword>
<evidence type="ECO:0000313" key="2">
    <source>
        <dbReference type="Proteomes" id="UP000810171"/>
    </source>
</evidence>
<sequence>MSGPTIESVRASIQDHLKQLKCSVCGEALAKEIDGKILVEKGELHAEWGYASNNDGVVHHLDLCESCFHLALSTLKSRAVKTLDDDTAVSESFGIENHIE</sequence>
<name>A0ABS3ZET2_9GAMM</name>
<organism evidence="1 2">
    <name type="scientific">Marinobacterium alkalitolerans</name>
    <dbReference type="NCBI Taxonomy" id="1542925"/>
    <lineage>
        <taxon>Bacteria</taxon>
        <taxon>Pseudomonadati</taxon>
        <taxon>Pseudomonadota</taxon>
        <taxon>Gammaproteobacteria</taxon>
        <taxon>Oceanospirillales</taxon>
        <taxon>Oceanospirillaceae</taxon>
        <taxon>Marinobacterium</taxon>
    </lineage>
</organism>
<gene>
    <name evidence="1" type="ORF">H9C73_15915</name>
</gene>
<dbReference type="Proteomes" id="UP000810171">
    <property type="component" value="Unassembled WGS sequence"/>
</dbReference>